<evidence type="ECO:0000313" key="2">
    <source>
        <dbReference type="Proteomes" id="UP001163603"/>
    </source>
</evidence>
<organism evidence="1 2">
    <name type="scientific">Pistacia integerrima</name>
    <dbReference type="NCBI Taxonomy" id="434235"/>
    <lineage>
        <taxon>Eukaryota</taxon>
        <taxon>Viridiplantae</taxon>
        <taxon>Streptophyta</taxon>
        <taxon>Embryophyta</taxon>
        <taxon>Tracheophyta</taxon>
        <taxon>Spermatophyta</taxon>
        <taxon>Magnoliopsida</taxon>
        <taxon>eudicotyledons</taxon>
        <taxon>Gunneridae</taxon>
        <taxon>Pentapetalae</taxon>
        <taxon>rosids</taxon>
        <taxon>malvids</taxon>
        <taxon>Sapindales</taxon>
        <taxon>Anacardiaceae</taxon>
        <taxon>Pistacia</taxon>
    </lineage>
</organism>
<name>A0ACC0YW96_9ROSI</name>
<protein>
    <submittedName>
        <fullName evidence="1">Uncharacterized protein</fullName>
    </submittedName>
</protein>
<keyword evidence="2" id="KW-1185">Reference proteome</keyword>
<proteinExistence type="predicted"/>
<reference evidence="2" key="1">
    <citation type="journal article" date="2023" name="G3 (Bethesda)">
        <title>Genome assembly and association tests identify interacting loci associated with vigor, precocity, and sex in interspecific pistachio rootstocks.</title>
        <authorList>
            <person name="Palmer W."/>
            <person name="Jacygrad E."/>
            <person name="Sagayaradj S."/>
            <person name="Cavanaugh K."/>
            <person name="Han R."/>
            <person name="Bertier L."/>
            <person name="Beede B."/>
            <person name="Kafkas S."/>
            <person name="Golino D."/>
            <person name="Preece J."/>
            <person name="Michelmore R."/>
        </authorList>
    </citation>
    <scope>NUCLEOTIDE SEQUENCE [LARGE SCALE GENOMIC DNA]</scope>
</reference>
<gene>
    <name evidence="1" type="ORF">Pint_19019</name>
</gene>
<comment type="caution">
    <text evidence="1">The sequence shown here is derived from an EMBL/GenBank/DDBJ whole genome shotgun (WGS) entry which is preliminary data.</text>
</comment>
<sequence length="15" mass="1840">MKISKQELRNSKKLH</sequence>
<accession>A0ACC0YW96</accession>
<dbReference type="Proteomes" id="UP001163603">
    <property type="component" value="Chromosome 4"/>
</dbReference>
<dbReference type="EMBL" id="CM047739">
    <property type="protein sequence ID" value="KAJ0042907.1"/>
    <property type="molecule type" value="Genomic_DNA"/>
</dbReference>
<evidence type="ECO:0000313" key="1">
    <source>
        <dbReference type="EMBL" id="KAJ0042907.1"/>
    </source>
</evidence>